<evidence type="ECO:0000259" key="7">
    <source>
        <dbReference type="Pfam" id="PF16198"/>
    </source>
</evidence>
<dbReference type="PANTHER" id="PTHR13767">
    <property type="entry name" value="TRNA-PSEUDOURIDINE SYNTHASE"/>
    <property type="match status" value="1"/>
</dbReference>
<dbReference type="InterPro" id="IPR014780">
    <property type="entry name" value="tRNA_psdUridine_synth_TruB"/>
</dbReference>
<sequence>MARKRKGQPIHGWLVLDKPGGMTSTQAMAKVRWLLQAEKAGHGGTLDPIATGVLPIALGEATKTVQYAMDGEKTYRFVLRFGAATDTDDRAGSVIATSDLRPTDEEIEAALPRFTGLITQVPPQYSAIKVDGERAYDLAREGETVELRPREVRVDGFHLTERPDADTAVFEVECGKGTYMRSLARDLARALGTVGHVHELRRLRVGRFTLAEAVTLESLEQLVQDGAAAGAIQPVEMALDTLPAIALNDAEAQRLRQGQPVLLLRRQDTERLRRIGEALGPEEGGAAALATAFGRPVALVRVEGATIHPVRVLNL</sequence>
<dbReference type="Proteomes" id="UP001596456">
    <property type="component" value="Unassembled WGS sequence"/>
</dbReference>
<feature type="domain" description="tRNA pseudouridylate synthase B C-terminal" evidence="7">
    <location>
        <begin position="181"/>
        <end position="239"/>
    </location>
</feature>
<dbReference type="PANTHER" id="PTHR13767:SF2">
    <property type="entry name" value="PSEUDOURIDYLATE SYNTHASE TRUB1"/>
    <property type="match status" value="1"/>
</dbReference>
<dbReference type="RefSeq" id="WP_377360440.1">
    <property type="nucleotide sequence ID" value="NZ_JBHTCM010000022.1"/>
</dbReference>
<dbReference type="Pfam" id="PF01509">
    <property type="entry name" value="TruB_N"/>
    <property type="match status" value="1"/>
</dbReference>
<feature type="domain" description="Pseudouridine synthase II N-terminal" evidence="6">
    <location>
        <begin position="32"/>
        <end position="180"/>
    </location>
</feature>
<dbReference type="InterPro" id="IPR032819">
    <property type="entry name" value="TruB_C"/>
</dbReference>
<protein>
    <recommendedName>
        <fullName evidence="5">tRNA pseudouridine synthase B</fullName>
        <ecNumber evidence="5">5.4.99.25</ecNumber>
    </recommendedName>
    <alternativeName>
        <fullName evidence="5">tRNA pseudouridine(55) synthase</fullName>
        <shortName evidence="5">Psi55 synthase</shortName>
    </alternativeName>
    <alternativeName>
        <fullName evidence="5">tRNA pseudouridylate synthase</fullName>
    </alternativeName>
    <alternativeName>
        <fullName evidence="5">tRNA-uridine isomerase</fullName>
    </alternativeName>
</protein>
<evidence type="ECO:0000313" key="8">
    <source>
        <dbReference type="EMBL" id="MFC7334899.1"/>
    </source>
</evidence>
<feature type="active site" description="Nucleophile" evidence="5">
    <location>
        <position position="47"/>
    </location>
</feature>
<evidence type="ECO:0000313" key="9">
    <source>
        <dbReference type="Proteomes" id="UP001596456"/>
    </source>
</evidence>
<reference evidence="9" key="1">
    <citation type="journal article" date="2019" name="Int. J. Syst. Evol. Microbiol.">
        <title>The Global Catalogue of Microorganisms (GCM) 10K type strain sequencing project: providing services to taxonomists for standard genome sequencing and annotation.</title>
        <authorList>
            <consortium name="The Broad Institute Genomics Platform"/>
            <consortium name="The Broad Institute Genome Sequencing Center for Infectious Disease"/>
            <person name="Wu L."/>
            <person name="Ma J."/>
        </authorList>
    </citation>
    <scope>NUCLEOTIDE SEQUENCE [LARGE SCALE GENOMIC DNA]</scope>
    <source>
        <strain evidence="9">CGMCC 1.16275</strain>
    </source>
</reference>
<dbReference type="NCBIfam" id="TIGR00431">
    <property type="entry name" value="TruB"/>
    <property type="match status" value="1"/>
</dbReference>
<evidence type="ECO:0000259" key="6">
    <source>
        <dbReference type="Pfam" id="PF01509"/>
    </source>
</evidence>
<dbReference type="HAMAP" id="MF_01080">
    <property type="entry name" value="TruB_bact"/>
    <property type="match status" value="1"/>
</dbReference>
<organism evidence="8 9">
    <name type="scientific">Rhodocista pekingensis</name>
    <dbReference type="NCBI Taxonomy" id="201185"/>
    <lineage>
        <taxon>Bacteria</taxon>
        <taxon>Pseudomonadati</taxon>
        <taxon>Pseudomonadota</taxon>
        <taxon>Alphaproteobacteria</taxon>
        <taxon>Rhodospirillales</taxon>
        <taxon>Azospirillaceae</taxon>
        <taxon>Rhodocista</taxon>
    </lineage>
</organism>
<keyword evidence="4 5" id="KW-0413">Isomerase</keyword>
<dbReference type="Pfam" id="PF16198">
    <property type="entry name" value="TruB_C_2"/>
    <property type="match status" value="1"/>
</dbReference>
<evidence type="ECO:0000256" key="5">
    <source>
        <dbReference type="HAMAP-Rule" id="MF_01080"/>
    </source>
</evidence>
<comment type="function">
    <text evidence="5">Responsible for synthesis of pseudouridine from uracil-55 in the psi GC loop of transfer RNAs.</text>
</comment>
<dbReference type="EC" id="5.4.99.25" evidence="5"/>
<dbReference type="InterPro" id="IPR002501">
    <property type="entry name" value="PsdUridine_synth_N"/>
</dbReference>
<evidence type="ECO:0000256" key="2">
    <source>
        <dbReference type="ARBA" id="ARBA00005642"/>
    </source>
</evidence>
<dbReference type="GO" id="GO:0160148">
    <property type="term" value="F:tRNA pseudouridine(55) synthase activity"/>
    <property type="evidence" value="ECO:0007669"/>
    <property type="project" value="UniProtKB-EC"/>
</dbReference>
<proteinExistence type="inferred from homology"/>
<dbReference type="EMBL" id="JBHTCM010000022">
    <property type="protein sequence ID" value="MFC7334899.1"/>
    <property type="molecule type" value="Genomic_DNA"/>
</dbReference>
<accession>A0ABW2KZN9</accession>
<comment type="caution">
    <text evidence="8">The sequence shown here is derived from an EMBL/GenBank/DDBJ whole genome shotgun (WGS) entry which is preliminary data.</text>
</comment>
<name>A0ABW2KZN9_9PROT</name>
<gene>
    <name evidence="5 8" type="primary">truB</name>
    <name evidence="8" type="ORF">ACFQPS_17170</name>
</gene>
<evidence type="ECO:0000256" key="1">
    <source>
        <dbReference type="ARBA" id="ARBA00000385"/>
    </source>
</evidence>
<comment type="catalytic activity">
    <reaction evidence="1 5">
        <text>uridine(55) in tRNA = pseudouridine(55) in tRNA</text>
        <dbReference type="Rhea" id="RHEA:42532"/>
        <dbReference type="Rhea" id="RHEA-COMP:10101"/>
        <dbReference type="Rhea" id="RHEA-COMP:10102"/>
        <dbReference type="ChEBI" id="CHEBI:65314"/>
        <dbReference type="ChEBI" id="CHEBI:65315"/>
        <dbReference type="EC" id="5.4.99.25"/>
    </reaction>
</comment>
<evidence type="ECO:0000256" key="4">
    <source>
        <dbReference type="ARBA" id="ARBA00023235"/>
    </source>
</evidence>
<dbReference type="InterPro" id="IPR020103">
    <property type="entry name" value="PsdUridine_synth_cat_dom_sf"/>
</dbReference>
<dbReference type="SUPFAM" id="SSF55120">
    <property type="entry name" value="Pseudouridine synthase"/>
    <property type="match status" value="1"/>
</dbReference>
<comment type="similarity">
    <text evidence="2 5">Belongs to the pseudouridine synthase TruB family. Type 1 subfamily.</text>
</comment>
<keyword evidence="9" id="KW-1185">Reference proteome</keyword>
<dbReference type="Gene3D" id="3.30.2350.10">
    <property type="entry name" value="Pseudouridine synthase"/>
    <property type="match status" value="1"/>
</dbReference>
<evidence type="ECO:0000256" key="3">
    <source>
        <dbReference type="ARBA" id="ARBA00022694"/>
    </source>
</evidence>
<dbReference type="CDD" id="cd02573">
    <property type="entry name" value="PseudoU_synth_EcTruB"/>
    <property type="match status" value="1"/>
</dbReference>
<keyword evidence="3 5" id="KW-0819">tRNA processing</keyword>